<organism evidence="2 3">
    <name type="scientific">Apilactobacillus waqarii</name>
    <dbReference type="NCBI Taxonomy" id="2851006"/>
    <lineage>
        <taxon>Bacteria</taxon>
        <taxon>Bacillati</taxon>
        <taxon>Bacillota</taxon>
        <taxon>Bacilli</taxon>
        <taxon>Lactobacillales</taxon>
        <taxon>Lactobacillaceae</taxon>
        <taxon>Apilactobacillus</taxon>
    </lineage>
</organism>
<proteinExistence type="predicted"/>
<keyword evidence="1" id="KW-0812">Transmembrane</keyword>
<reference evidence="2 3" key="1">
    <citation type="submission" date="2021-06" db="EMBL/GenBank/DDBJ databases">
        <title>Draft genome sequence of a glucan synthesizing Apilactobacillus waqareii isolate HBW1.</title>
        <authorList>
            <person name="Anwar M.A."/>
        </authorList>
    </citation>
    <scope>NUCLEOTIDE SEQUENCE [LARGE SCALE GENOMIC DNA]</scope>
    <source>
        <strain evidence="2 3">HBW1</strain>
    </source>
</reference>
<keyword evidence="1" id="KW-0472">Membrane</keyword>
<accession>A0ABS6M388</accession>
<feature type="transmembrane region" description="Helical" evidence="1">
    <location>
        <begin position="137"/>
        <end position="155"/>
    </location>
</feature>
<evidence type="ECO:0000256" key="1">
    <source>
        <dbReference type="SAM" id="Phobius"/>
    </source>
</evidence>
<comment type="caution">
    <text evidence="2">The sequence shown here is derived from an EMBL/GenBank/DDBJ whole genome shotgun (WGS) entry which is preliminary data.</text>
</comment>
<gene>
    <name evidence="2" type="ORF">KTJ72_01870</name>
</gene>
<name>A0ABS6M388_9LACO</name>
<sequence length="162" mass="18646">MNESLFIRLVKYFYGINKPFDEFTKKVIYEAANKVAFGLIIFLFVSIFLSLGIVNLYATPNIDNIAIGMIFADGIAVLIALTYIEIVVKRFGLGEYDYSNESERKKAVRSYIVRNIITLILIVILIIYVDLCLHGDSSVIVFVVYAILFVISRYLDYRRKFK</sequence>
<dbReference type="Proteomes" id="UP000751196">
    <property type="component" value="Unassembled WGS sequence"/>
</dbReference>
<keyword evidence="1" id="KW-1133">Transmembrane helix</keyword>
<feature type="transmembrane region" description="Helical" evidence="1">
    <location>
        <begin position="111"/>
        <end position="131"/>
    </location>
</feature>
<dbReference type="InterPro" id="IPR021697">
    <property type="entry name" value="DUF3278"/>
</dbReference>
<dbReference type="RefSeq" id="WP_217303998.1">
    <property type="nucleotide sequence ID" value="NZ_JAHQYH010000002.1"/>
</dbReference>
<protein>
    <submittedName>
        <fullName evidence="2">DUF3278 domain-containing protein</fullName>
    </submittedName>
</protein>
<feature type="transmembrane region" description="Helical" evidence="1">
    <location>
        <begin position="64"/>
        <end position="84"/>
    </location>
</feature>
<feature type="transmembrane region" description="Helical" evidence="1">
    <location>
        <begin position="35"/>
        <end position="58"/>
    </location>
</feature>
<evidence type="ECO:0000313" key="3">
    <source>
        <dbReference type="Proteomes" id="UP000751196"/>
    </source>
</evidence>
<evidence type="ECO:0000313" key="2">
    <source>
        <dbReference type="EMBL" id="MBV0914647.1"/>
    </source>
</evidence>
<dbReference type="EMBL" id="JAHQYH010000002">
    <property type="protein sequence ID" value="MBV0914647.1"/>
    <property type="molecule type" value="Genomic_DNA"/>
</dbReference>
<dbReference type="Pfam" id="PF11683">
    <property type="entry name" value="DUF3278"/>
    <property type="match status" value="1"/>
</dbReference>
<keyword evidence="3" id="KW-1185">Reference proteome</keyword>